<dbReference type="InterPro" id="IPR001005">
    <property type="entry name" value="SANT/Myb"/>
</dbReference>
<dbReference type="PANTHER" id="PTHR15992">
    <property type="entry name" value="HOLLIDAY JUNCTION RECOGNITION PROTEIN"/>
    <property type="match status" value="1"/>
</dbReference>
<feature type="region of interest" description="Disordered" evidence="1">
    <location>
        <begin position="1"/>
        <end position="70"/>
    </location>
</feature>
<evidence type="ECO:0000313" key="3">
    <source>
        <dbReference type="EMBL" id="PMD38518.1"/>
    </source>
</evidence>
<feature type="domain" description="Myb-like" evidence="2">
    <location>
        <begin position="442"/>
        <end position="509"/>
    </location>
</feature>
<evidence type="ECO:0000259" key="2">
    <source>
        <dbReference type="PROSITE" id="PS50090"/>
    </source>
</evidence>
<feature type="compositionally biased region" description="Basic and acidic residues" evidence="1">
    <location>
        <begin position="117"/>
        <end position="135"/>
    </location>
</feature>
<feature type="compositionally biased region" description="Acidic residues" evidence="1">
    <location>
        <begin position="150"/>
        <end position="172"/>
    </location>
</feature>
<dbReference type="OrthoDB" id="2420608at2759"/>
<feature type="compositionally biased region" description="Polar residues" evidence="1">
    <location>
        <begin position="629"/>
        <end position="638"/>
    </location>
</feature>
<dbReference type="Gene3D" id="1.10.10.60">
    <property type="entry name" value="Homeodomain-like"/>
    <property type="match status" value="2"/>
</dbReference>
<feature type="region of interest" description="Disordered" evidence="1">
    <location>
        <begin position="596"/>
        <end position="664"/>
    </location>
</feature>
<evidence type="ECO:0000256" key="1">
    <source>
        <dbReference type="SAM" id="MobiDB-lite"/>
    </source>
</evidence>
<dbReference type="Gene3D" id="1.10.20.10">
    <property type="entry name" value="Histone, subunit A"/>
    <property type="match status" value="1"/>
</dbReference>
<dbReference type="InterPro" id="IPR018465">
    <property type="entry name" value="Scm3/HJURP"/>
</dbReference>
<organism evidence="3 4">
    <name type="scientific">Hyaloscypha variabilis (strain UAMH 11265 / GT02V1 / F)</name>
    <name type="common">Meliniomyces variabilis</name>
    <dbReference type="NCBI Taxonomy" id="1149755"/>
    <lineage>
        <taxon>Eukaryota</taxon>
        <taxon>Fungi</taxon>
        <taxon>Dikarya</taxon>
        <taxon>Ascomycota</taxon>
        <taxon>Pezizomycotina</taxon>
        <taxon>Leotiomycetes</taxon>
        <taxon>Helotiales</taxon>
        <taxon>Hyaloscyphaceae</taxon>
        <taxon>Hyaloscypha</taxon>
        <taxon>Hyaloscypha variabilis</taxon>
    </lineage>
</organism>
<dbReference type="InterPro" id="IPR015010">
    <property type="entry name" value="TERF2IP_Myb"/>
</dbReference>
<feature type="compositionally biased region" description="Polar residues" evidence="1">
    <location>
        <begin position="1259"/>
        <end position="1268"/>
    </location>
</feature>
<feature type="compositionally biased region" description="Polar residues" evidence="1">
    <location>
        <begin position="596"/>
        <end position="613"/>
    </location>
</feature>
<dbReference type="PROSITE" id="PS50090">
    <property type="entry name" value="MYB_LIKE"/>
    <property type="match status" value="1"/>
</dbReference>
<feature type="region of interest" description="Disordered" evidence="1">
    <location>
        <begin position="892"/>
        <end position="970"/>
    </location>
</feature>
<protein>
    <recommendedName>
        <fullName evidence="2">Myb-like domain-containing protein</fullName>
    </recommendedName>
</protein>
<feature type="compositionally biased region" description="Basic and acidic residues" evidence="1">
    <location>
        <begin position="918"/>
        <end position="935"/>
    </location>
</feature>
<feature type="region of interest" description="Disordered" evidence="1">
    <location>
        <begin position="117"/>
        <end position="172"/>
    </location>
</feature>
<dbReference type="Proteomes" id="UP000235786">
    <property type="component" value="Unassembled WGS sequence"/>
</dbReference>
<dbReference type="PANTHER" id="PTHR15992:SF5">
    <property type="entry name" value="HOLLIDAY JUNCTION RECOGNITION PROTEIN"/>
    <property type="match status" value="1"/>
</dbReference>
<dbReference type="SUPFAM" id="SSF46689">
    <property type="entry name" value="Homeodomain-like"/>
    <property type="match status" value="2"/>
</dbReference>
<feature type="compositionally biased region" description="Polar residues" evidence="1">
    <location>
        <begin position="780"/>
        <end position="792"/>
    </location>
</feature>
<feature type="region of interest" description="Disordered" evidence="1">
    <location>
        <begin position="1227"/>
        <end position="1330"/>
    </location>
</feature>
<feature type="region of interest" description="Disordered" evidence="1">
    <location>
        <begin position="754"/>
        <end position="831"/>
    </location>
</feature>
<feature type="compositionally biased region" description="Basic and acidic residues" evidence="1">
    <location>
        <begin position="767"/>
        <end position="779"/>
    </location>
</feature>
<feature type="region of interest" description="Disordered" evidence="1">
    <location>
        <begin position="1053"/>
        <end position="1106"/>
    </location>
</feature>
<dbReference type="GO" id="GO:0046982">
    <property type="term" value="F:protein heterodimerization activity"/>
    <property type="evidence" value="ECO:0007669"/>
    <property type="project" value="InterPro"/>
</dbReference>
<dbReference type="GO" id="GO:0042393">
    <property type="term" value="F:histone binding"/>
    <property type="evidence" value="ECO:0007669"/>
    <property type="project" value="InterPro"/>
</dbReference>
<feature type="region of interest" description="Disordered" evidence="1">
    <location>
        <begin position="985"/>
        <end position="1012"/>
    </location>
</feature>
<feature type="compositionally biased region" description="Polar residues" evidence="1">
    <location>
        <begin position="1229"/>
        <end position="1238"/>
    </location>
</feature>
<feature type="compositionally biased region" description="Acidic residues" evidence="1">
    <location>
        <begin position="30"/>
        <end position="64"/>
    </location>
</feature>
<dbReference type="CDD" id="cd11655">
    <property type="entry name" value="rap1_myb-like"/>
    <property type="match status" value="2"/>
</dbReference>
<reference evidence="3 4" key="1">
    <citation type="submission" date="2016-04" db="EMBL/GenBank/DDBJ databases">
        <title>A degradative enzymes factory behind the ericoid mycorrhizal symbiosis.</title>
        <authorList>
            <consortium name="DOE Joint Genome Institute"/>
            <person name="Martino E."/>
            <person name="Morin E."/>
            <person name="Grelet G."/>
            <person name="Kuo A."/>
            <person name="Kohler A."/>
            <person name="Daghino S."/>
            <person name="Barry K."/>
            <person name="Choi C."/>
            <person name="Cichocki N."/>
            <person name="Clum A."/>
            <person name="Copeland A."/>
            <person name="Hainaut M."/>
            <person name="Haridas S."/>
            <person name="Labutti K."/>
            <person name="Lindquist E."/>
            <person name="Lipzen A."/>
            <person name="Khouja H.-R."/>
            <person name="Murat C."/>
            <person name="Ohm R."/>
            <person name="Olson A."/>
            <person name="Spatafora J."/>
            <person name="Veneault-Fourrey C."/>
            <person name="Henrissat B."/>
            <person name="Grigoriev I."/>
            <person name="Martin F."/>
            <person name="Perotto S."/>
        </authorList>
    </citation>
    <scope>NUCLEOTIDE SEQUENCE [LARGE SCALE GENOMIC DNA]</scope>
    <source>
        <strain evidence="3 4">F</strain>
    </source>
</reference>
<keyword evidence="4" id="KW-1185">Reference proteome</keyword>
<feature type="compositionally biased region" description="Polar residues" evidence="1">
    <location>
        <begin position="1278"/>
        <end position="1290"/>
    </location>
</feature>
<accession>A0A2J6RJ31</accession>
<dbReference type="Pfam" id="PF10384">
    <property type="entry name" value="Scm3"/>
    <property type="match status" value="1"/>
</dbReference>
<feature type="compositionally biased region" description="Polar residues" evidence="1">
    <location>
        <begin position="817"/>
        <end position="831"/>
    </location>
</feature>
<proteinExistence type="predicted"/>
<dbReference type="Pfam" id="PF08914">
    <property type="entry name" value="Myb_Rap1"/>
    <property type="match status" value="2"/>
</dbReference>
<dbReference type="InterPro" id="IPR009072">
    <property type="entry name" value="Histone-fold"/>
</dbReference>
<evidence type="ECO:0000313" key="4">
    <source>
        <dbReference type="Proteomes" id="UP000235786"/>
    </source>
</evidence>
<dbReference type="EMBL" id="KZ613948">
    <property type="protein sequence ID" value="PMD38518.1"/>
    <property type="molecule type" value="Genomic_DNA"/>
</dbReference>
<dbReference type="GO" id="GO:0005634">
    <property type="term" value="C:nucleus"/>
    <property type="evidence" value="ECO:0007669"/>
    <property type="project" value="InterPro"/>
</dbReference>
<feature type="compositionally biased region" description="Low complexity" evidence="1">
    <location>
        <begin position="1056"/>
        <end position="1076"/>
    </location>
</feature>
<name>A0A2J6RJ31_HYAVF</name>
<gene>
    <name evidence="3" type="ORF">L207DRAFT_635849</name>
</gene>
<sequence>MEPFPKRQRLYAPSSHEFPQSFDNQHAYYDDEPNELEDDLEDELQEDYEQEEMEEEDEVSDPDADLQQRRAQLDYKLKSTFEAIFEKYGQDFEGVGDEIDLETGEVVVNNGHLIEMHDERDAGDTSRRNPVRDYTEVPEDTDDIPTSSMEETEETDVLDDEDEDDDEEGYEVLSEDEEMMEDDLILRGFARANRFVQASPELGSSRIELPPQRESRPLAASRLVAQGGALPSRTDILAQFGPQLGPQIVDFVSQQLPNDSHIEPAWRAPELPNFAPVKRPAVKRATFAPEIERSPSPEASRSIWAPIRTRGPNKPKTHANEMFRGHSMMPGHGHNQNPFRRQSMDHLTLPRQAALPGSKRVRRNFTAEDDEIIVQWVARAKARGQPVMSDSIWRDLEAKHPNHNAASWKAHYKRSFTYLPEHVNDYRSDSETSVEIQHIAPRAKKVRTRFTAEEDEILLDWVERVRERGLALWSERHWQELAEQYPRHSMKSWRGRFQNHFRHLWSNQAEESQSFTSDTSIGTHVLEEREAAKARAAAISKISVPQPATDRPSRIRKPAQRDSRIITWSEAVDTIQSLDPVLHAEMLKDNVRMKSGQWSSDYPGTSSNPAKSFSENRPRVKESAEGYQPNDNGRTFNNFVGPERHPESMAVAASPSPEETKVRAPCPHADCRPYGTIVYRLQRLDNEDLSEMCLHLFRVHHTTPFPCGELGCKRKGEDGFFMQADLVKHVRIDHPSAGALQRLRGRVDSELLDRSTRPLKNTSTVPLDDRPVSRARDSDFMSSSKQNERTIVSSSLPFSSSSDHDRTPKGTTGMLGASTSTPMTSVSSLKVNRSSGTTVVLREVSASQDRLMSEEQGGEVVDMSNWAGHIPAQHSNGLVSPKAQTPPIREPLLEGPLLSRNTTGRDVLPTPLASNWDSPRREGHRLTVPHDDPQRMFRTTPEVETELSRPKTTSPSAMRTSSGSQLPPIHKLASPSGLLDKGMMSSLPEPRNKTLSSKAFTSQNLPRNTLDPSYEFSDEEVGMEPIAPQMYPKSNLASSIASQPAADFVPPQNIVPEPSTKAAPAPAKSAARVALPTPASKSAKKPVAPQMPRSSIATPANKRKSTLQRVLDDDYDELSLGADDFVFMFSRPRTDARPISNVRVKQEDSAETLQLTSSVPARKRKLSMFRSGSDDELCVIGPSPPHPFSTVSKPTIKVEEVDTALPPLPLPLPAQSKANTMRVSDIQAEASTSQSNHQDQQKRNDPSATRSTPLLDLTPSRTRPSQPNDGREILDSAAESSSPNQLSSPTHPRKRTRGQREAGTSSPLIGLLTPVRRKGRSGNPLEGEPVTVVVKTPGGALRRCGEGGFECGRSFCFRCGEKGTG</sequence>
<feature type="compositionally biased region" description="Basic and acidic residues" evidence="1">
    <location>
        <begin position="614"/>
        <end position="624"/>
    </location>
</feature>
<dbReference type="InterPro" id="IPR009057">
    <property type="entry name" value="Homeodomain-like_sf"/>
</dbReference>
<feature type="compositionally biased region" description="Polar residues" evidence="1">
    <location>
        <begin position="950"/>
        <end position="965"/>
    </location>
</feature>
<feature type="compositionally biased region" description="Polar residues" evidence="1">
    <location>
        <begin position="993"/>
        <end position="1011"/>
    </location>
</feature>